<dbReference type="CDD" id="cd03311">
    <property type="entry name" value="CIMS_C_terminal_like"/>
    <property type="match status" value="1"/>
</dbReference>
<dbReference type="STRING" id="1353009.A0A1Y2IXX9"/>
<dbReference type="PANTHER" id="PTHR43844">
    <property type="entry name" value="METHIONINE SYNTHASE"/>
    <property type="match status" value="1"/>
</dbReference>
<evidence type="ECO:0000259" key="1">
    <source>
        <dbReference type="Pfam" id="PF01717"/>
    </source>
</evidence>
<dbReference type="PANTHER" id="PTHR43844:SF2">
    <property type="entry name" value="SYNTHASE, VITAMIN-B12 INDEPENDENT, PUTATIVE (AFU_ORTHOLOGUE AFUA_3G12060)-RELATED"/>
    <property type="match status" value="1"/>
</dbReference>
<accession>A0A1Y2IXX9</accession>
<organism evidence="2 3">
    <name type="scientific">Trametes coccinea (strain BRFM310)</name>
    <name type="common">Pycnoporus coccineus</name>
    <dbReference type="NCBI Taxonomy" id="1353009"/>
    <lineage>
        <taxon>Eukaryota</taxon>
        <taxon>Fungi</taxon>
        <taxon>Dikarya</taxon>
        <taxon>Basidiomycota</taxon>
        <taxon>Agaricomycotina</taxon>
        <taxon>Agaricomycetes</taxon>
        <taxon>Polyporales</taxon>
        <taxon>Polyporaceae</taxon>
        <taxon>Trametes</taxon>
    </lineage>
</organism>
<evidence type="ECO:0000313" key="3">
    <source>
        <dbReference type="Proteomes" id="UP000193067"/>
    </source>
</evidence>
<dbReference type="Gene3D" id="3.20.20.210">
    <property type="match status" value="1"/>
</dbReference>
<dbReference type="OrthoDB" id="7772923at2759"/>
<dbReference type="GO" id="GO:0003871">
    <property type="term" value="F:5-methyltetrahydropteroyltriglutamate-homocysteine S-methyltransferase activity"/>
    <property type="evidence" value="ECO:0007669"/>
    <property type="project" value="InterPro"/>
</dbReference>
<proteinExistence type="predicted"/>
<dbReference type="EMBL" id="KZ084094">
    <property type="protein sequence ID" value="OSD05071.1"/>
    <property type="molecule type" value="Genomic_DNA"/>
</dbReference>
<dbReference type="GO" id="GO:0008270">
    <property type="term" value="F:zinc ion binding"/>
    <property type="evidence" value="ECO:0007669"/>
    <property type="project" value="InterPro"/>
</dbReference>
<feature type="domain" description="Cobalamin-independent methionine synthase MetE C-terminal/archaeal" evidence="1">
    <location>
        <begin position="164"/>
        <end position="362"/>
    </location>
</feature>
<dbReference type="Pfam" id="PF01717">
    <property type="entry name" value="Meth_synt_2"/>
    <property type="match status" value="1"/>
</dbReference>
<name>A0A1Y2IXX9_TRAC3</name>
<evidence type="ECO:0000313" key="2">
    <source>
        <dbReference type="EMBL" id="OSD05071.1"/>
    </source>
</evidence>
<dbReference type="SUPFAM" id="SSF51726">
    <property type="entry name" value="UROD/MetE-like"/>
    <property type="match status" value="1"/>
</dbReference>
<keyword evidence="3" id="KW-1185">Reference proteome</keyword>
<gene>
    <name evidence="2" type="ORF">PYCCODRAFT_1282084</name>
</gene>
<dbReference type="AlphaFoldDB" id="A0A1Y2IXX9"/>
<dbReference type="GO" id="GO:0009086">
    <property type="term" value="P:methionine biosynthetic process"/>
    <property type="evidence" value="ECO:0007669"/>
    <property type="project" value="InterPro"/>
</dbReference>
<reference evidence="2 3" key="1">
    <citation type="journal article" date="2015" name="Biotechnol. Biofuels">
        <title>Enhanced degradation of softwood versus hardwood by the white-rot fungus Pycnoporus coccineus.</title>
        <authorList>
            <person name="Couturier M."/>
            <person name="Navarro D."/>
            <person name="Chevret D."/>
            <person name="Henrissat B."/>
            <person name="Piumi F."/>
            <person name="Ruiz-Duenas F.J."/>
            <person name="Martinez A.T."/>
            <person name="Grigoriev I.V."/>
            <person name="Riley R."/>
            <person name="Lipzen A."/>
            <person name="Berrin J.G."/>
            <person name="Master E.R."/>
            <person name="Rosso M.N."/>
        </authorList>
    </citation>
    <scope>NUCLEOTIDE SEQUENCE [LARGE SCALE GENOMIC DNA]</scope>
    <source>
        <strain evidence="2 3">BRFM310</strain>
    </source>
</reference>
<dbReference type="Proteomes" id="UP000193067">
    <property type="component" value="Unassembled WGS sequence"/>
</dbReference>
<sequence>MLISRAEQIGSLKRPSVLLQKRLAFQQGKCSAEEMKACEDESIAAVVRMQLDLGLTTITDGEYRRTIFYDGFFEHLEGLKVVHDPPQDIFQSFNFVRYMPTTRIFTGKLERAGPLYGEAFDFLKKVAGPENLEKLKHTMGSPEWYHFRHGKYTFERTAYANDDEYFEDLTKIYQDEIADLYSRGCRRIQIDDPILTCFCDESYRQLMEQDGVDPEELFGTYIRVLNGCIQHKPADLIMGIHLCRGNVKPDRQPFTRGPYDRIAKRLFNDLNFDTYYLEYDTEQAGSFDPLRHLPPTKRVVLGLVSTKTPELEDPGVVRGRILEAAEVIARGEIPRSVEEALNQFSCCDRLSLSPQCGFASHSAGFDVVTHEDMVKKLTLVREVAQEVWGKV</sequence>
<dbReference type="InterPro" id="IPR038071">
    <property type="entry name" value="UROD/MetE-like_sf"/>
</dbReference>
<dbReference type="InterPro" id="IPR002629">
    <property type="entry name" value="Met_Synth_C/arc"/>
</dbReference>
<protein>
    <submittedName>
        <fullName evidence="2">UROD/MetE-like protein</fullName>
    </submittedName>
</protein>